<feature type="transmembrane region" description="Helical" evidence="1">
    <location>
        <begin position="120"/>
        <end position="139"/>
    </location>
</feature>
<keyword evidence="1" id="KW-0472">Membrane</keyword>
<dbReference type="EMBL" id="QYRT01000052">
    <property type="protein sequence ID" value="TIH30265.1"/>
    <property type="molecule type" value="Genomic_DNA"/>
</dbReference>
<proteinExistence type="predicted"/>
<feature type="transmembrane region" description="Helical" evidence="1">
    <location>
        <begin position="176"/>
        <end position="198"/>
    </location>
</feature>
<feature type="transmembrane region" description="Helical" evidence="1">
    <location>
        <begin position="312"/>
        <end position="332"/>
    </location>
</feature>
<comment type="caution">
    <text evidence="2">The sequence shown here is derived from an EMBL/GenBank/DDBJ whole genome shotgun (WGS) entry which is preliminary data.</text>
</comment>
<sequence length="407" mass="43748">MPGILNRLDLRPLRPRDKHEPHRAASSLELFFDLVFVVAVSLAAESLHHLETDGHAAAGVGAYLMVFFAIWWAWMNFTWFATAFDNDDWLYRVTTIAQMAGVLVLAAGVPSAMQEGTLSVVTYGYVIMRLAMVSQWLRVAADAPEYRKTALRYAAGITIVQALWVLRLLLPDSLGVASFIVLALAEMAVPIIAERNAVTPWHNHHIAERYGLFTLVVLGEGLLGSANAIIDGLRDAEHVYPLILLAACALVIVAMMWWMYFQVPQHDKFGSLRRSLTFGYTHYVIFAAAAAVSAGIEVGVSQQSGGVELSPVAAAATLTVPVAVFVLATWALAIRPTARPVTNVVLPVAAGLIALSALLEMAWPTAGPAAAAVLTALLLVVVVVTLGAAGTTERQRGPRLSTKAPLN</sequence>
<dbReference type="RefSeq" id="WP_136643543.1">
    <property type="nucleotide sequence ID" value="NZ_QYRT01000052.1"/>
</dbReference>
<dbReference type="Proteomes" id="UP000306192">
    <property type="component" value="Unassembled WGS sequence"/>
</dbReference>
<feature type="transmembrane region" description="Helical" evidence="1">
    <location>
        <begin position="242"/>
        <end position="260"/>
    </location>
</feature>
<accession>A0A4T2BG30</accession>
<feature type="transmembrane region" description="Helical" evidence="1">
    <location>
        <begin position="89"/>
        <end position="108"/>
    </location>
</feature>
<evidence type="ECO:0000256" key="1">
    <source>
        <dbReference type="SAM" id="Phobius"/>
    </source>
</evidence>
<keyword evidence="3" id="KW-1185">Reference proteome</keyword>
<dbReference type="OrthoDB" id="7698234at2"/>
<organism evidence="2 3">
    <name type="scientific">Subtercola vilae</name>
    <dbReference type="NCBI Taxonomy" id="2056433"/>
    <lineage>
        <taxon>Bacteria</taxon>
        <taxon>Bacillati</taxon>
        <taxon>Actinomycetota</taxon>
        <taxon>Actinomycetes</taxon>
        <taxon>Micrococcales</taxon>
        <taxon>Microbacteriaceae</taxon>
        <taxon>Subtercola</taxon>
    </lineage>
</organism>
<dbReference type="PANTHER" id="PTHR36840">
    <property type="entry name" value="BLL5714 PROTEIN"/>
    <property type="match status" value="1"/>
</dbReference>
<dbReference type="AlphaFoldDB" id="A0A4T2BG30"/>
<protein>
    <submittedName>
        <fullName evidence="2">Low temperature requirement protein A</fullName>
    </submittedName>
</protein>
<feature type="transmembrane region" description="Helical" evidence="1">
    <location>
        <begin position="151"/>
        <end position="170"/>
    </location>
</feature>
<dbReference type="Pfam" id="PF06772">
    <property type="entry name" value="LtrA"/>
    <property type="match status" value="1"/>
</dbReference>
<keyword evidence="1" id="KW-0812">Transmembrane</keyword>
<evidence type="ECO:0000313" key="2">
    <source>
        <dbReference type="EMBL" id="TIH30265.1"/>
    </source>
</evidence>
<feature type="transmembrane region" description="Helical" evidence="1">
    <location>
        <begin position="369"/>
        <end position="389"/>
    </location>
</feature>
<feature type="transmembrane region" description="Helical" evidence="1">
    <location>
        <begin position="210"/>
        <end position="230"/>
    </location>
</feature>
<evidence type="ECO:0000313" key="3">
    <source>
        <dbReference type="Proteomes" id="UP000306192"/>
    </source>
</evidence>
<name>A0A4T2BG30_9MICO</name>
<reference evidence="2 3" key="1">
    <citation type="journal article" date="2019" name="Microorganisms">
        <title>Systematic Affiliation and Genome Analysis of Subtercola vilae DB165(T) with Particular Emphasis on Cold Adaptation of an Isolate from a High-Altitude Cold Volcano Lake.</title>
        <authorList>
            <person name="Villalobos A.S."/>
            <person name="Wiese J."/>
            <person name="Imhoff J.F."/>
            <person name="Dorador C."/>
            <person name="Keller A."/>
            <person name="Hentschel U."/>
        </authorList>
    </citation>
    <scope>NUCLEOTIDE SEQUENCE [LARGE SCALE GENOMIC DNA]</scope>
    <source>
        <strain evidence="2 3">DB165</strain>
    </source>
</reference>
<feature type="transmembrane region" description="Helical" evidence="1">
    <location>
        <begin position="280"/>
        <end position="300"/>
    </location>
</feature>
<feature type="transmembrane region" description="Helical" evidence="1">
    <location>
        <begin position="344"/>
        <end position="363"/>
    </location>
</feature>
<keyword evidence="1" id="KW-1133">Transmembrane helix</keyword>
<dbReference type="PANTHER" id="PTHR36840:SF1">
    <property type="entry name" value="BLL5714 PROTEIN"/>
    <property type="match status" value="1"/>
</dbReference>
<dbReference type="InterPro" id="IPR010640">
    <property type="entry name" value="Low_temperature_requirement_A"/>
</dbReference>
<gene>
    <name evidence="2" type="ORF">D4765_17220</name>
</gene>
<feature type="transmembrane region" description="Helical" evidence="1">
    <location>
        <begin position="24"/>
        <end position="44"/>
    </location>
</feature>
<feature type="transmembrane region" description="Helical" evidence="1">
    <location>
        <begin position="56"/>
        <end position="77"/>
    </location>
</feature>